<dbReference type="OrthoDB" id="9812963at2"/>
<dbReference type="Proteomes" id="UP000027059">
    <property type="component" value="Chromosome"/>
</dbReference>
<dbReference type="HOGENOM" id="CLU_2554119_0_0_0"/>
<organism evidence="1 2">
    <name type="scientific">Leptospirillum ferriphilum YSK</name>
    <dbReference type="NCBI Taxonomy" id="1441628"/>
    <lineage>
        <taxon>Bacteria</taxon>
        <taxon>Pseudomonadati</taxon>
        <taxon>Nitrospirota</taxon>
        <taxon>Nitrospiria</taxon>
        <taxon>Nitrospirales</taxon>
        <taxon>Nitrospiraceae</taxon>
        <taxon>Leptospirillum</taxon>
    </lineage>
</organism>
<gene>
    <name evidence="1" type="ORF">Y981_02430</name>
</gene>
<dbReference type="KEGG" id="lfp:Y981_02430"/>
<sequence length="85" mass="9854">MNPEKVSRIARYDALLTEWKGRHMMTEMASRKALGPGTFENSGRPEDWKAWEEALNTELEVWLDLKEIWQDLTMDKPSGQESKGT</sequence>
<reference evidence="1 2" key="2">
    <citation type="journal article" date="2015" name="Biomed. Res. Int.">
        <title>Effects of Arsenite Resistance on the Growth and Functional Gene Expression of Leptospirillum ferriphilum and Acidithiobacillus thiooxidans in Pure Culture and Coculture.</title>
        <authorList>
            <person name="Jiang H."/>
            <person name="Liang Y."/>
            <person name="Yin H."/>
            <person name="Xiao Y."/>
            <person name="Guo X."/>
            <person name="Xu Y."/>
            <person name="Hu Q."/>
            <person name="Liu H."/>
            <person name="Liu X."/>
        </authorList>
    </citation>
    <scope>NUCLEOTIDE SEQUENCE [LARGE SCALE GENOMIC DNA]</scope>
    <source>
        <strain evidence="1 2">YSK</strain>
    </source>
</reference>
<reference evidence="2" key="1">
    <citation type="submission" date="2014-02" db="EMBL/GenBank/DDBJ databases">
        <title>Complete genome sequence and comparative genomic analysis of the nitrogen-fixing bacterium Leptospirillum ferriphilum YSK.</title>
        <authorList>
            <person name="Guo X."/>
            <person name="Yin H."/>
            <person name="Liang Y."/>
            <person name="Hu Q."/>
            <person name="Ma L."/>
            <person name="Xiao Y."/>
            <person name="Zhang X."/>
            <person name="Qiu G."/>
            <person name="Liu X."/>
        </authorList>
    </citation>
    <scope>NUCLEOTIDE SEQUENCE [LARGE SCALE GENOMIC DNA]</scope>
    <source>
        <strain evidence="2">YSK</strain>
    </source>
</reference>
<dbReference type="AlphaFoldDB" id="A0A059XSM7"/>
<proteinExistence type="predicted"/>
<dbReference type="RefSeq" id="WP_014960232.1">
    <property type="nucleotide sequence ID" value="NZ_CP007243.1"/>
</dbReference>
<protein>
    <submittedName>
        <fullName evidence="1">Uncharacterized protein</fullName>
    </submittedName>
</protein>
<keyword evidence="2" id="KW-1185">Reference proteome</keyword>
<dbReference type="EMBL" id="CP007243">
    <property type="protein sequence ID" value="AIA30075.1"/>
    <property type="molecule type" value="Genomic_DNA"/>
</dbReference>
<accession>A0A059XSM7</accession>
<name>A0A059XSM7_9BACT</name>
<evidence type="ECO:0000313" key="1">
    <source>
        <dbReference type="EMBL" id="AIA30075.1"/>
    </source>
</evidence>
<evidence type="ECO:0000313" key="2">
    <source>
        <dbReference type="Proteomes" id="UP000027059"/>
    </source>
</evidence>